<reference evidence="1" key="1">
    <citation type="submission" date="2020-08" db="EMBL/GenBank/DDBJ databases">
        <title>Multicomponent nature underlies the extraordinary mechanical properties of spider dragline silk.</title>
        <authorList>
            <person name="Kono N."/>
            <person name="Nakamura H."/>
            <person name="Mori M."/>
            <person name="Yoshida Y."/>
            <person name="Ohtoshi R."/>
            <person name="Malay A.D."/>
            <person name="Moran D.A.P."/>
            <person name="Tomita M."/>
            <person name="Numata K."/>
            <person name="Arakawa K."/>
        </authorList>
    </citation>
    <scope>NUCLEOTIDE SEQUENCE</scope>
</reference>
<dbReference type="Proteomes" id="UP000886998">
    <property type="component" value="Unassembled WGS sequence"/>
</dbReference>
<sequence>MSNCYPICATERESKPIGVRKAFQATVKVVRRFSSDRLGVITVTDDWYVVLHSRKRTEGKKNQVTHTAGRQISLFTMVRRQHNDSLFARHLFFGDGVCCSAGKAMESNRMS</sequence>
<evidence type="ECO:0000313" key="2">
    <source>
        <dbReference type="Proteomes" id="UP000886998"/>
    </source>
</evidence>
<dbReference type="EMBL" id="BMAV01003583">
    <property type="protein sequence ID" value="GFY43293.1"/>
    <property type="molecule type" value="Genomic_DNA"/>
</dbReference>
<evidence type="ECO:0000313" key="1">
    <source>
        <dbReference type="EMBL" id="GFY43293.1"/>
    </source>
</evidence>
<name>A0A8X7BU63_9ARAC</name>
<organism evidence="1 2">
    <name type="scientific">Trichonephila inaurata madagascariensis</name>
    <dbReference type="NCBI Taxonomy" id="2747483"/>
    <lineage>
        <taxon>Eukaryota</taxon>
        <taxon>Metazoa</taxon>
        <taxon>Ecdysozoa</taxon>
        <taxon>Arthropoda</taxon>
        <taxon>Chelicerata</taxon>
        <taxon>Arachnida</taxon>
        <taxon>Araneae</taxon>
        <taxon>Araneomorphae</taxon>
        <taxon>Entelegynae</taxon>
        <taxon>Araneoidea</taxon>
        <taxon>Nephilidae</taxon>
        <taxon>Trichonephila</taxon>
        <taxon>Trichonephila inaurata</taxon>
    </lineage>
</organism>
<dbReference type="AlphaFoldDB" id="A0A8X7BU63"/>
<gene>
    <name evidence="1" type="ORF">TNIN_276371</name>
</gene>
<protein>
    <submittedName>
        <fullName evidence="1">Uncharacterized protein</fullName>
    </submittedName>
</protein>
<comment type="caution">
    <text evidence="1">The sequence shown here is derived from an EMBL/GenBank/DDBJ whole genome shotgun (WGS) entry which is preliminary data.</text>
</comment>
<accession>A0A8X7BU63</accession>
<proteinExistence type="predicted"/>
<keyword evidence="2" id="KW-1185">Reference proteome</keyword>